<dbReference type="PANTHER" id="PTHR42734">
    <property type="entry name" value="METAL TRANSPORT SYSTEM ATP-BINDING PROTEIN TM_0124-RELATED"/>
    <property type="match status" value="1"/>
</dbReference>
<evidence type="ECO:0000256" key="2">
    <source>
        <dbReference type="ARBA" id="ARBA00022741"/>
    </source>
</evidence>
<sequence length="262" mass="28517">MGLEVRNATFAYNEERTSFQNISFSVSRGEVMCLLGPNGAGKSTLIKCLNRLLVLRSGAVLLDGHDISNLSRQQLAKKIAYVPQSHIPAFPYSVINVVLMGRTAHLGFLSSPGKKDRDIAEQALDSLGITHLANKPYTQISGGERQLVLLAAVLAQEPEYLLLDEPTSHLDFGNQTRLLEVINRLAKQGIAVIMSSHFPDHAFFTSGKVVILKEGSLVDIGSAADVITEKNIRDTYGIEVLIGPVAGRHDVITCVPVMNKMK</sequence>
<keyword evidence="2" id="KW-0547">Nucleotide-binding</keyword>
<protein>
    <submittedName>
        <fullName evidence="5">ABC transporter ATP-binding protein</fullName>
    </submittedName>
</protein>
<dbReference type="InterPro" id="IPR027417">
    <property type="entry name" value="P-loop_NTPase"/>
</dbReference>
<gene>
    <name evidence="5" type="ORF">SPSIL_030120</name>
</gene>
<dbReference type="PANTHER" id="PTHR42734:SF19">
    <property type="entry name" value="IRON COMPOUNDS ABC TRANSPORTER, ATP-BINDING PROTEIN"/>
    <property type="match status" value="1"/>
</dbReference>
<dbReference type="Gene3D" id="3.40.50.300">
    <property type="entry name" value="P-loop containing nucleotide triphosphate hydrolases"/>
    <property type="match status" value="1"/>
</dbReference>
<dbReference type="RefSeq" id="WP_211289826.1">
    <property type="nucleotide sequence ID" value="NZ_CP155573.1"/>
</dbReference>
<dbReference type="InterPro" id="IPR003439">
    <property type="entry name" value="ABC_transporter-like_ATP-bd"/>
</dbReference>
<dbReference type="EMBL" id="CP155573">
    <property type="protein sequence ID" value="XFO66852.1"/>
    <property type="molecule type" value="Genomic_DNA"/>
</dbReference>
<proteinExistence type="predicted"/>
<keyword evidence="6" id="KW-1185">Reference proteome</keyword>
<dbReference type="GO" id="GO:0005524">
    <property type="term" value="F:ATP binding"/>
    <property type="evidence" value="ECO:0007669"/>
    <property type="project" value="UniProtKB-KW"/>
</dbReference>
<dbReference type="Pfam" id="PF00005">
    <property type="entry name" value="ABC_tran"/>
    <property type="match status" value="1"/>
</dbReference>
<feature type="domain" description="ABC transporter" evidence="4">
    <location>
        <begin position="3"/>
        <end position="239"/>
    </location>
</feature>
<evidence type="ECO:0000313" key="5">
    <source>
        <dbReference type="EMBL" id="XFO66852.1"/>
    </source>
</evidence>
<dbReference type="CDD" id="cd03214">
    <property type="entry name" value="ABC_Iron-Siderophores_B12_Hemin"/>
    <property type="match status" value="1"/>
</dbReference>
<reference evidence="5" key="1">
    <citation type="submission" date="2024-05" db="EMBL/GenBank/DDBJ databases">
        <title>Isolation and characterization of Sporomusa carbonis sp. nov., a carboxydotrophic hydrogenogen in the genus of Sporomusa isolated from a charcoal burning pile.</title>
        <authorList>
            <person name="Boeer T."/>
            <person name="Rosenbaum F."/>
            <person name="Eysell L."/>
            <person name="Mueller V."/>
            <person name="Daniel R."/>
            <person name="Poehlein A."/>
        </authorList>
    </citation>
    <scope>NUCLEOTIDE SEQUENCE [LARGE SCALE GENOMIC DNA]</scope>
    <source>
        <strain evidence="5">DSM 10669</strain>
    </source>
</reference>
<dbReference type="PROSITE" id="PS00211">
    <property type="entry name" value="ABC_TRANSPORTER_1"/>
    <property type="match status" value="1"/>
</dbReference>
<dbReference type="InterPro" id="IPR017871">
    <property type="entry name" value="ABC_transporter-like_CS"/>
</dbReference>
<dbReference type="SMART" id="SM00382">
    <property type="entry name" value="AAA"/>
    <property type="match status" value="1"/>
</dbReference>
<evidence type="ECO:0000256" key="1">
    <source>
        <dbReference type="ARBA" id="ARBA00022448"/>
    </source>
</evidence>
<dbReference type="Proteomes" id="UP000216752">
    <property type="component" value="Chromosome"/>
</dbReference>
<keyword evidence="1" id="KW-0813">Transport</keyword>
<organism evidence="5 6">
    <name type="scientific">Sporomusa silvacetica DSM 10669</name>
    <dbReference type="NCBI Taxonomy" id="1123289"/>
    <lineage>
        <taxon>Bacteria</taxon>
        <taxon>Bacillati</taxon>
        <taxon>Bacillota</taxon>
        <taxon>Negativicutes</taxon>
        <taxon>Selenomonadales</taxon>
        <taxon>Sporomusaceae</taxon>
        <taxon>Sporomusa</taxon>
    </lineage>
</organism>
<dbReference type="PROSITE" id="PS50893">
    <property type="entry name" value="ABC_TRANSPORTER_2"/>
    <property type="match status" value="1"/>
</dbReference>
<accession>A0ABZ3IN26</accession>
<name>A0ABZ3IN26_9FIRM</name>
<dbReference type="SUPFAM" id="SSF52540">
    <property type="entry name" value="P-loop containing nucleoside triphosphate hydrolases"/>
    <property type="match status" value="1"/>
</dbReference>
<dbReference type="InterPro" id="IPR003593">
    <property type="entry name" value="AAA+_ATPase"/>
</dbReference>
<evidence type="ECO:0000259" key="4">
    <source>
        <dbReference type="PROSITE" id="PS50893"/>
    </source>
</evidence>
<keyword evidence="3 5" id="KW-0067">ATP-binding</keyword>
<evidence type="ECO:0000256" key="3">
    <source>
        <dbReference type="ARBA" id="ARBA00022840"/>
    </source>
</evidence>
<evidence type="ECO:0000313" key="6">
    <source>
        <dbReference type="Proteomes" id="UP000216752"/>
    </source>
</evidence>
<dbReference type="InterPro" id="IPR050153">
    <property type="entry name" value="Metal_Ion_Import_ABC"/>
</dbReference>